<dbReference type="AlphaFoldDB" id="A0AAD9IW75"/>
<keyword evidence="2" id="KW-1185">Reference proteome</keyword>
<proteinExistence type="predicted"/>
<organism evidence="1 2">
    <name type="scientific">Paralvinella palmiformis</name>
    <dbReference type="NCBI Taxonomy" id="53620"/>
    <lineage>
        <taxon>Eukaryota</taxon>
        <taxon>Metazoa</taxon>
        <taxon>Spiralia</taxon>
        <taxon>Lophotrochozoa</taxon>
        <taxon>Annelida</taxon>
        <taxon>Polychaeta</taxon>
        <taxon>Sedentaria</taxon>
        <taxon>Canalipalpata</taxon>
        <taxon>Terebellida</taxon>
        <taxon>Terebelliformia</taxon>
        <taxon>Alvinellidae</taxon>
        <taxon>Paralvinella</taxon>
    </lineage>
</organism>
<reference evidence="1" key="1">
    <citation type="journal article" date="2023" name="Mol. Biol. Evol.">
        <title>Third-Generation Sequencing Reveals the Adaptive Role of the Epigenome in Three Deep-Sea Polychaetes.</title>
        <authorList>
            <person name="Perez M."/>
            <person name="Aroh O."/>
            <person name="Sun Y."/>
            <person name="Lan Y."/>
            <person name="Juniper S.K."/>
            <person name="Young C.R."/>
            <person name="Angers B."/>
            <person name="Qian P.Y."/>
        </authorList>
    </citation>
    <scope>NUCLEOTIDE SEQUENCE</scope>
    <source>
        <strain evidence="1">P08H-3</strain>
    </source>
</reference>
<gene>
    <name evidence="1" type="ORF">LSH36_1107g00023</name>
</gene>
<name>A0AAD9IW75_9ANNE</name>
<evidence type="ECO:0000313" key="1">
    <source>
        <dbReference type="EMBL" id="KAK2141405.1"/>
    </source>
</evidence>
<protein>
    <submittedName>
        <fullName evidence="1">Uncharacterized protein</fullName>
    </submittedName>
</protein>
<accession>A0AAD9IW75</accession>
<dbReference type="EMBL" id="JAODUP010001106">
    <property type="protein sequence ID" value="KAK2141405.1"/>
    <property type="molecule type" value="Genomic_DNA"/>
</dbReference>
<sequence length="61" mass="7048">MAEVLNNMFASSLILTINKPTRITHSTSTLIDNIYVKFNYLHNKVNYAILVIHISYHLPVF</sequence>
<dbReference type="Proteomes" id="UP001208570">
    <property type="component" value="Unassembled WGS sequence"/>
</dbReference>
<comment type="caution">
    <text evidence="1">The sequence shown here is derived from an EMBL/GenBank/DDBJ whole genome shotgun (WGS) entry which is preliminary data.</text>
</comment>
<evidence type="ECO:0000313" key="2">
    <source>
        <dbReference type="Proteomes" id="UP001208570"/>
    </source>
</evidence>